<organism evidence="2 3">
    <name type="scientific">Bodo saltans</name>
    <name type="common">Flagellated protozoan</name>
    <dbReference type="NCBI Taxonomy" id="75058"/>
    <lineage>
        <taxon>Eukaryota</taxon>
        <taxon>Discoba</taxon>
        <taxon>Euglenozoa</taxon>
        <taxon>Kinetoplastea</taxon>
        <taxon>Metakinetoplastina</taxon>
        <taxon>Eubodonida</taxon>
        <taxon>Bodonidae</taxon>
        <taxon>Bodo</taxon>
    </lineage>
</organism>
<dbReference type="EMBL" id="CYKH01001637">
    <property type="protein sequence ID" value="CUG88406.1"/>
    <property type="molecule type" value="Genomic_DNA"/>
</dbReference>
<dbReference type="OMA" id="MFTIVAK"/>
<keyword evidence="3" id="KW-1185">Reference proteome</keyword>
<proteinExistence type="predicted"/>
<evidence type="ECO:0000313" key="2">
    <source>
        <dbReference type="EMBL" id="CUG88406.1"/>
    </source>
</evidence>
<evidence type="ECO:0000256" key="1">
    <source>
        <dbReference type="SAM" id="MobiDB-lite"/>
    </source>
</evidence>
<name>A0A0S4JAB3_BODSA</name>
<dbReference type="Proteomes" id="UP000051952">
    <property type="component" value="Unassembled WGS sequence"/>
</dbReference>
<feature type="region of interest" description="Disordered" evidence="1">
    <location>
        <begin position="1"/>
        <end position="26"/>
    </location>
</feature>
<evidence type="ECO:0000313" key="3">
    <source>
        <dbReference type="Proteomes" id="UP000051952"/>
    </source>
</evidence>
<reference evidence="3" key="1">
    <citation type="submission" date="2015-09" db="EMBL/GenBank/DDBJ databases">
        <authorList>
            <consortium name="Pathogen Informatics"/>
        </authorList>
    </citation>
    <scope>NUCLEOTIDE SEQUENCE [LARGE SCALE GENOMIC DNA]</scope>
    <source>
        <strain evidence="3">Lake Konstanz</strain>
    </source>
</reference>
<gene>
    <name evidence="2" type="ORF">BSAL_15260</name>
</gene>
<dbReference type="AlphaFoldDB" id="A0A0S4JAB3"/>
<protein>
    <submittedName>
        <fullName evidence="2">Uncharacterized protein</fullName>
    </submittedName>
</protein>
<dbReference type="OrthoDB" id="272784at2759"/>
<dbReference type="VEuPathDB" id="TriTrypDB:BSAL_15260"/>
<sequence>MAPTDDKKLSAKKQRVRPTNKSIESQRFTTVKLPRSSEVVAQSRIHELEQRTATTPAGGFDPIPNDGMFLIVEESQYWPPPPLDDLMRSFNEANGGQSHTSTVALADGMDMYDRRADDAAAKSAKLKVVKAIGEVSHPRGKAAKNVKVQFNDNDD</sequence>
<accession>A0A0S4JAB3</accession>